<feature type="region of interest" description="Disordered" evidence="1">
    <location>
        <begin position="92"/>
        <end position="113"/>
    </location>
</feature>
<sequence length="120" mass="13088">MPRTESRADSALERPMSAWLWMIWRCRFDSSTSSNSTMPSVPTPAAARYISAGEPRPPAPTHSTLAFFSRFCPSIPTSGMIRWREYLRTSSTVSSGAGSTRGGSDTGTPLVGRSLRLFSP</sequence>
<proteinExistence type="predicted"/>
<name>A0A0J7ZEH0_STRVR</name>
<gene>
    <name evidence="2" type="ORF">ACM01_17330</name>
</gene>
<evidence type="ECO:0000313" key="3">
    <source>
        <dbReference type="Proteomes" id="UP000037432"/>
    </source>
</evidence>
<organism evidence="2 3">
    <name type="scientific">Streptomyces viridochromogenes</name>
    <dbReference type="NCBI Taxonomy" id="1938"/>
    <lineage>
        <taxon>Bacteria</taxon>
        <taxon>Bacillati</taxon>
        <taxon>Actinomycetota</taxon>
        <taxon>Actinomycetes</taxon>
        <taxon>Kitasatosporales</taxon>
        <taxon>Streptomycetaceae</taxon>
        <taxon>Streptomyces</taxon>
    </lineage>
</organism>
<evidence type="ECO:0000256" key="1">
    <source>
        <dbReference type="SAM" id="MobiDB-lite"/>
    </source>
</evidence>
<dbReference type="EMBL" id="LFNT01000017">
    <property type="protein sequence ID" value="KMS73792.1"/>
    <property type="molecule type" value="Genomic_DNA"/>
</dbReference>
<comment type="caution">
    <text evidence="2">The sequence shown here is derived from an EMBL/GenBank/DDBJ whole genome shotgun (WGS) entry which is preliminary data.</text>
</comment>
<dbReference type="Proteomes" id="UP000037432">
    <property type="component" value="Unassembled WGS sequence"/>
</dbReference>
<dbReference type="AlphaFoldDB" id="A0A0J7ZEH0"/>
<evidence type="ECO:0000313" key="2">
    <source>
        <dbReference type="EMBL" id="KMS73792.1"/>
    </source>
</evidence>
<accession>A0A0J7ZEH0</accession>
<protein>
    <submittedName>
        <fullName evidence="2">Uncharacterized protein</fullName>
    </submittedName>
</protein>
<reference evidence="2 3" key="1">
    <citation type="submission" date="2015-06" db="EMBL/GenBank/DDBJ databases">
        <authorList>
            <person name="Ju K.-S."/>
            <person name="Doroghazi J.R."/>
            <person name="Metcalf W.W."/>
        </authorList>
    </citation>
    <scope>NUCLEOTIDE SEQUENCE [LARGE SCALE GENOMIC DNA]</scope>
    <source>
        <strain evidence="2 3">NRRL 3414</strain>
    </source>
</reference>